<evidence type="ECO:0000313" key="2">
    <source>
        <dbReference type="EMBL" id="GJM55790.1"/>
    </source>
</evidence>
<dbReference type="GO" id="GO:0016747">
    <property type="term" value="F:acyltransferase activity, transferring groups other than amino-acyl groups"/>
    <property type="evidence" value="ECO:0007669"/>
    <property type="project" value="InterPro"/>
</dbReference>
<reference evidence="2" key="1">
    <citation type="journal article" date="2022" name="Int. J. Syst. Evol. Microbiol.">
        <title>Granulimonas faecalis gen. nov., sp. nov., and Leptogranulimonas caecicola gen. nov., sp. nov., novel lactate-producing Atopobiaceae bacteria isolated from mouse intestines, and an emended description of the family Atopobiaceae.</title>
        <authorList>
            <person name="Morinaga K."/>
            <person name="Kusada H."/>
            <person name="Sakamoto S."/>
            <person name="Murakami T."/>
            <person name="Toyoda A."/>
            <person name="Mori H."/>
            <person name="Meng X.Y."/>
            <person name="Takashino M."/>
            <person name="Murotomi K."/>
            <person name="Tamaki H."/>
        </authorList>
    </citation>
    <scope>NUCLEOTIDE SEQUENCE</scope>
    <source>
        <strain evidence="2">OPF53</strain>
    </source>
</reference>
<organism evidence="2 3">
    <name type="scientific">Granulimonas faecalis</name>
    <dbReference type="NCBI Taxonomy" id="2894155"/>
    <lineage>
        <taxon>Bacteria</taxon>
        <taxon>Bacillati</taxon>
        <taxon>Actinomycetota</taxon>
        <taxon>Coriobacteriia</taxon>
        <taxon>Coriobacteriales</taxon>
        <taxon>Kribbibacteriaceae</taxon>
        <taxon>Granulimonas</taxon>
    </lineage>
</organism>
<feature type="domain" description="N-acetyltransferase" evidence="1">
    <location>
        <begin position="110"/>
        <end position="237"/>
    </location>
</feature>
<dbReference type="PROSITE" id="PS51186">
    <property type="entry name" value="GNAT"/>
    <property type="match status" value="1"/>
</dbReference>
<dbReference type="EMBL" id="BQKC01000001">
    <property type="protein sequence ID" value="GJM55790.1"/>
    <property type="molecule type" value="Genomic_DNA"/>
</dbReference>
<proteinExistence type="predicted"/>
<dbReference type="Pfam" id="PF00583">
    <property type="entry name" value="Acetyltransf_1"/>
    <property type="match status" value="1"/>
</dbReference>
<sequence>MWLARRVAAGDVDLVPVQQVLARGLGRPVHVAPGLVYVDSIGGADGFLWAEDAAEAAALLSRCPRPAMVEVTGRAAAEAVARAFPGSSEPQGHLVCAYLAATPPPVADALEIRPLGPDHADLVIARYSHPEYFSREEIVRRLAAGTIDGGYLDGELVGFIGMHAEGSMGMLEVFPGWRRRGVALALEAAKIASGLAAGRVPWAQVFPENRASIALQHRLGMAFGSGYQAFLDCGGPA</sequence>
<dbReference type="Proteomes" id="UP001055025">
    <property type="component" value="Unassembled WGS sequence"/>
</dbReference>
<dbReference type="InterPro" id="IPR016181">
    <property type="entry name" value="Acyl_CoA_acyltransferase"/>
</dbReference>
<evidence type="ECO:0000259" key="1">
    <source>
        <dbReference type="PROSITE" id="PS51186"/>
    </source>
</evidence>
<gene>
    <name evidence="2" type="ORF">ATOP_14450</name>
</gene>
<protein>
    <recommendedName>
        <fullName evidence="1">N-acetyltransferase domain-containing protein</fullName>
    </recommendedName>
</protein>
<evidence type="ECO:0000313" key="3">
    <source>
        <dbReference type="Proteomes" id="UP001055025"/>
    </source>
</evidence>
<dbReference type="SUPFAM" id="SSF55729">
    <property type="entry name" value="Acyl-CoA N-acyltransferases (Nat)"/>
    <property type="match status" value="1"/>
</dbReference>
<dbReference type="AlphaFoldDB" id="A0AAV5B2J6"/>
<dbReference type="InterPro" id="IPR000182">
    <property type="entry name" value="GNAT_dom"/>
</dbReference>
<comment type="caution">
    <text evidence="2">The sequence shown here is derived from an EMBL/GenBank/DDBJ whole genome shotgun (WGS) entry which is preliminary data.</text>
</comment>
<keyword evidence="3" id="KW-1185">Reference proteome</keyword>
<dbReference type="Gene3D" id="3.40.630.30">
    <property type="match status" value="1"/>
</dbReference>
<name>A0AAV5B2J6_9ACTN</name>
<accession>A0AAV5B2J6</accession>